<dbReference type="RefSeq" id="XP_030751515.1">
    <property type="nucleotide sequence ID" value="XM_030895655.1"/>
</dbReference>
<dbReference type="Proteomes" id="UP000504635">
    <property type="component" value="Unplaced"/>
</dbReference>
<dbReference type="InParanoid" id="A0A6J2XKT1"/>
<keyword evidence="2" id="KW-0732">Signal</keyword>
<feature type="chain" id="PRO_5026923571" evidence="2">
    <location>
        <begin position="25"/>
        <end position="194"/>
    </location>
</feature>
<evidence type="ECO:0000313" key="4">
    <source>
        <dbReference type="RefSeq" id="XP_030751515.1"/>
    </source>
</evidence>
<dbReference type="GeneID" id="115879027"/>
<feature type="signal peptide" evidence="2">
    <location>
        <begin position="1"/>
        <end position="24"/>
    </location>
</feature>
<dbReference type="OrthoDB" id="8187791at2759"/>
<keyword evidence="1" id="KW-1133">Transmembrane helix</keyword>
<protein>
    <submittedName>
        <fullName evidence="4">Uncharacterized protein LOC115879027 isoform X1</fullName>
    </submittedName>
</protein>
<dbReference type="KEGG" id="soy:115879027"/>
<evidence type="ECO:0000256" key="1">
    <source>
        <dbReference type="SAM" id="Phobius"/>
    </source>
</evidence>
<keyword evidence="1" id="KW-0472">Membrane</keyword>
<keyword evidence="3" id="KW-1185">Reference proteome</keyword>
<evidence type="ECO:0000313" key="3">
    <source>
        <dbReference type="Proteomes" id="UP000504635"/>
    </source>
</evidence>
<keyword evidence="1" id="KW-0812">Transmembrane</keyword>
<gene>
    <name evidence="4" type="primary">LOC115879027</name>
</gene>
<feature type="transmembrane region" description="Helical" evidence="1">
    <location>
        <begin position="174"/>
        <end position="191"/>
    </location>
</feature>
<sequence>MKKLNKVFRGVSYFLVLLIGFSSADDDIDYPTLNPSWSYCYEFTWFGPNYNNVTTYDGTCDDYIDDTRAGEHIPCISPIVITNDSTLPDMDYLWTNHRASVLCMRSSNQACVTYTYIDNGIIANRSHMCARVSSNEGKISSGCYKQKTGGYDVQICICESGYGIYPPCNSKGTILYTQILLIFVGIITIFLNSR</sequence>
<organism evidence="3 4">
    <name type="scientific">Sitophilus oryzae</name>
    <name type="common">Rice weevil</name>
    <name type="synonym">Curculio oryzae</name>
    <dbReference type="NCBI Taxonomy" id="7048"/>
    <lineage>
        <taxon>Eukaryota</taxon>
        <taxon>Metazoa</taxon>
        <taxon>Ecdysozoa</taxon>
        <taxon>Arthropoda</taxon>
        <taxon>Hexapoda</taxon>
        <taxon>Insecta</taxon>
        <taxon>Pterygota</taxon>
        <taxon>Neoptera</taxon>
        <taxon>Endopterygota</taxon>
        <taxon>Coleoptera</taxon>
        <taxon>Polyphaga</taxon>
        <taxon>Cucujiformia</taxon>
        <taxon>Curculionidae</taxon>
        <taxon>Dryophthorinae</taxon>
        <taxon>Sitophilus</taxon>
    </lineage>
</organism>
<dbReference type="AlphaFoldDB" id="A0A6J2XKT1"/>
<name>A0A6J2XKT1_SITOR</name>
<proteinExistence type="predicted"/>
<evidence type="ECO:0000256" key="2">
    <source>
        <dbReference type="SAM" id="SignalP"/>
    </source>
</evidence>
<reference evidence="4" key="1">
    <citation type="submission" date="2025-08" db="UniProtKB">
        <authorList>
            <consortium name="RefSeq"/>
        </authorList>
    </citation>
    <scope>IDENTIFICATION</scope>
    <source>
        <tissue evidence="4">Gonads</tissue>
    </source>
</reference>
<accession>A0A6J2XKT1</accession>